<accession>J3MVZ2</accession>
<dbReference type="PANTHER" id="PTHR45224">
    <property type="entry name" value="OS01G0527900 PROTEIN-RELATED"/>
    <property type="match status" value="1"/>
</dbReference>
<reference evidence="1" key="2">
    <citation type="submission" date="2013-04" db="UniProtKB">
        <authorList>
            <consortium name="EnsemblPlants"/>
        </authorList>
    </citation>
    <scope>IDENTIFICATION</scope>
</reference>
<dbReference type="PANTHER" id="PTHR45224:SF16">
    <property type="entry name" value="OS01G0527900 PROTEIN"/>
    <property type="match status" value="1"/>
</dbReference>
<reference evidence="1" key="1">
    <citation type="journal article" date="2013" name="Nat. Commun.">
        <title>Whole-genome sequencing of Oryza brachyantha reveals mechanisms underlying Oryza genome evolution.</title>
        <authorList>
            <person name="Chen J."/>
            <person name="Huang Q."/>
            <person name="Gao D."/>
            <person name="Wang J."/>
            <person name="Lang Y."/>
            <person name="Liu T."/>
            <person name="Li B."/>
            <person name="Bai Z."/>
            <person name="Luis Goicoechea J."/>
            <person name="Liang C."/>
            <person name="Chen C."/>
            <person name="Zhang W."/>
            <person name="Sun S."/>
            <person name="Liao Y."/>
            <person name="Zhang X."/>
            <person name="Yang L."/>
            <person name="Song C."/>
            <person name="Wang M."/>
            <person name="Shi J."/>
            <person name="Liu G."/>
            <person name="Liu J."/>
            <person name="Zhou H."/>
            <person name="Zhou W."/>
            <person name="Yu Q."/>
            <person name="An N."/>
            <person name="Chen Y."/>
            <person name="Cai Q."/>
            <person name="Wang B."/>
            <person name="Liu B."/>
            <person name="Min J."/>
            <person name="Huang Y."/>
            <person name="Wu H."/>
            <person name="Li Z."/>
            <person name="Zhang Y."/>
            <person name="Yin Y."/>
            <person name="Song W."/>
            <person name="Jiang J."/>
            <person name="Jackson S.A."/>
            <person name="Wing R.A."/>
            <person name="Wang J."/>
            <person name="Chen M."/>
        </authorList>
    </citation>
    <scope>NUCLEOTIDE SEQUENCE [LARGE SCALE GENOMIC DNA]</scope>
    <source>
        <strain evidence="1">cv. IRGC 101232</strain>
    </source>
</reference>
<evidence type="ECO:0008006" key="3">
    <source>
        <dbReference type="Google" id="ProtNLM"/>
    </source>
</evidence>
<dbReference type="Gramene" id="OB09G11710.1">
    <property type="protein sequence ID" value="OB09G11710.1"/>
    <property type="gene ID" value="OB09G11710"/>
</dbReference>
<name>J3MVZ2_ORYBR</name>
<dbReference type="Proteomes" id="UP000006038">
    <property type="component" value="Chromosome 9"/>
</dbReference>
<proteinExistence type="predicted"/>
<protein>
    <recommendedName>
        <fullName evidence="3">No apical meristem-associated C-terminal domain-containing protein</fullName>
    </recommendedName>
</protein>
<keyword evidence="2" id="KW-1185">Reference proteome</keyword>
<dbReference type="AlphaFoldDB" id="J3MVZ2"/>
<evidence type="ECO:0000313" key="2">
    <source>
        <dbReference type="Proteomes" id="UP000006038"/>
    </source>
</evidence>
<dbReference type="HOGENOM" id="CLU_1770932_0_0_1"/>
<dbReference type="EnsemblPlants" id="OB09G11710.1">
    <property type="protein sequence ID" value="OB09G11710.1"/>
    <property type="gene ID" value="OB09G11710"/>
</dbReference>
<organism evidence="1">
    <name type="scientific">Oryza brachyantha</name>
    <name type="common">malo sina</name>
    <dbReference type="NCBI Taxonomy" id="4533"/>
    <lineage>
        <taxon>Eukaryota</taxon>
        <taxon>Viridiplantae</taxon>
        <taxon>Streptophyta</taxon>
        <taxon>Embryophyta</taxon>
        <taxon>Tracheophyta</taxon>
        <taxon>Spermatophyta</taxon>
        <taxon>Magnoliopsida</taxon>
        <taxon>Liliopsida</taxon>
        <taxon>Poales</taxon>
        <taxon>Poaceae</taxon>
        <taxon>BOP clade</taxon>
        <taxon>Oryzoideae</taxon>
        <taxon>Oryzeae</taxon>
        <taxon>Oryzinae</taxon>
        <taxon>Oryza</taxon>
    </lineage>
</organism>
<sequence length="147" mass="16884">MSKTLDSSGQTYKMTTMDERKMNVDSLKEHWHKTTNKVTLFNGCYCQLRDTCASGRSDSQLMDQAMELYKSQSNGKTFWPRKFTPNLHKNVVPTPQEMPIRTKRSKKAKGVSTKVAQATVEAAEWMKTLVEAKTTQKEEDKQKTAHY</sequence>
<evidence type="ECO:0000313" key="1">
    <source>
        <dbReference type="EnsemblPlants" id="OB09G11710.1"/>
    </source>
</evidence>